<evidence type="ECO:0000313" key="1">
    <source>
        <dbReference type="EMBL" id="MBK3519362.1"/>
    </source>
</evidence>
<dbReference type="Proteomes" id="UP000605676">
    <property type="component" value="Unassembled WGS sequence"/>
</dbReference>
<dbReference type="RefSeq" id="WP_200466581.1">
    <property type="nucleotide sequence ID" value="NZ_JAENRR010000064.1"/>
</dbReference>
<proteinExistence type="predicted"/>
<organism evidence="1 2">
    <name type="scientific">Carboxylicivirga marina</name>
    <dbReference type="NCBI Taxonomy" id="2800988"/>
    <lineage>
        <taxon>Bacteria</taxon>
        <taxon>Pseudomonadati</taxon>
        <taxon>Bacteroidota</taxon>
        <taxon>Bacteroidia</taxon>
        <taxon>Marinilabiliales</taxon>
        <taxon>Marinilabiliaceae</taxon>
        <taxon>Carboxylicivirga</taxon>
    </lineage>
</organism>
<sequence>MNIQQRTDMRINKLLLALLLIGGTVFAQEYPGEFTKLDGWSIEGEKQFYSRDNLYDYINGASDFYLGYDFQDLWVVDYKNEAGQMLTLELYRHGDKLKTFGIYSEERPQSAKLQEIGAQGFLESGAVFFLADNYYVKVYNSRPEVGEADFVAFAKAVAQSICSDCGMPHQFELFPENGRVALSERYMPENFMGISGFNGVCTVKYEHQGESFRLFVYEASDENCRALMEKYFKRLKYKKKLKEKTYSFDDPYLGKVQIYYKEGRVAGMLDAKNPDSHQVLFEALIR</sequence>
<dbReference type="InterPro" id="IPR046534">
    <property type="entry name" value="DUF6599"/>
</dbReference>
<protein>
    <submittedName>
        <fullName evidence="1">Uncharacterized protein</fullName>
    </submittedName>
</protein>
<reference evidence="1 2" key="1">
    <citation type="submission" date="2021-01" db="EMBL/GenBank/DDBJ databases">
        <title>Carboxyliciviraga sp.nov., isolated from coastal sediments.</title>
        <authorList>
            <person name="Lu D."/>
            <person name="Zhang T."/>
        </authorList>
    </citation>
    <scope>NUCLEOTIDE SEQUENCE [LARGE SCALE GENOMIC DNA]</scope>
    <source>
        <strain evidence="1 2">N1Y132</strain>
    </source>
</reference>
<comment type="caution">
    <text evidence="1">The sequence shown here is derived from an EMBL/GenBank/DDBJ whole genome shotgun (WGS) entry which is preliminary data.</text>
</comment>
<accession>A0ABS1HNW9</accession>
<evidence type="ECO:0000313" key="2">
    <source>
        <dbReference type="Proteomes" id="UP000605676"/>
    </source>
</evidence>
<gene>
    <name evidence="1" type="ORF">JIV24_18590</name>
</gene>
<dbReference type="EMBL" id="JAENRR010000064">
    <property type="protein sequence ID" value="MBK3519362.1"/>
    <property type="molecule type" value="Genomic_DNA"/>
</dbReference>
<name>A0ABS1HNW9_9BACT</name>
<dbReference type="Pfam" id="PF20244">
    <property type="entry name" value="DUF6599"/>
    <property type="match status" value="1"/>
</dbReference>
<keyword evidence="2" id="KW-1185">Reference proteome</keyword>